<protein>
    <submittedName>
        <fullName evidence="2">Uncharacterized protein</fullName>
    </submittedName>
</protein>
<evidence type="ECO:0000313" key="3">
    <source>
        <dbReference type="Proteomes" id="UP000320496"/>
    </source>
</evidence>
<sequence length="36" mass="4258">MARWPDNPRANIIAVGLMFVLLPLLFWLTWWFVRGG</sequence>
<dbReference type="Proteomes" id="UP000320496">
    <property type="component" value="Chromosome"/>
</dbReference>
<dbReference type="AlphaFoldDB" id="A0A517Z7L7"/>
<name>A0A517Z7L7_9PLAN</name>
<reference evidence="2 3" key="1">
    <citation type="submission" date="2019-02" db="EMBL/GenBank/DDBJ databases">
        <title>Deep-cultivation of Planctomycetes and their phenomic and genomic characterization uncovers novel biology.</title>
        <authorList>
            <person name="Wiegand S."/>
            <person name="Jogler M."/>
            <person name="Boedeker C."/>
            <person name="Pinto D."/>
            <person name="Vollmers J."/>
            <person name="Rivas-Marin E."/>
            <person name="Kohn T."/>
            <person name="Peeters S.H."/>
            <person name="Heuer A."/>
            <person name="Rast P."/>
            <person name="Oberbeckmann S."/>
            <person name="Bunk B."/>
            <person name="Jeske O."/>
            <person name="Meyerdierks A."/>
            <person name="Storesund J.E."/>
            <person name="Kallscheuer N."/>
            <person name="Luecker S."/>
            <person name="Lage O.M."/>
            <person name="Pohl T."/>
            <person name="Merkel B.J."/>
            <person name="Hornburger P."/>
            <person name="Mueller R.-W."/>
            <person name="Bruemmer F."/>
            <person name="Labrenz M."/>
            <person name="Spormann A.M."/>
            <person name="Op den Camp H."/>
            <person name="Overmann J."/>
            <person name="Amann R."/>
            <person name="Jetten M.S.M."/>
            <person name="Mascher T."/>
            <person name="Medema M.H."/>
            <person name="Devos D.P."/>
            <person name="Kaster A.-K."/>
            <person name="Ovreas L."/>
            <person name="Rohde M."/>
            <person name="Galperin M.Y."/>
            <person name="Jogler C."/>
        </authorList>
    </citation>
    <scope>NUCLEOTIDE SEQUENCE [LARGE SCALE GENOMIC DNA]</scope>
    <source>
        <strain evidence="2 3">Mal4</strain>
    </source>
</reference>
<keyword evidence="1" id="KW-1133">Transmembrane helix</keyword>
<evidence type="ECO:0000313" key="2">
    <source>
        <dbReference type="EMBL" id="QDU38466.1"/>
    </source>
</evidence>
<organism evidence="2 3">
    <name type="scientific">Maioricimonas rarisocia</name>
    <dbReference type="NCBI Taxonomy" id="2528026"/>
    <lineage>
        <taxon>Bacteria</taxon>
        <taxon>Pseudomonadati</taxon>
        <taxon>Planctomycetota</taxon>
        <taxon>Planctomycetia</taxon>
        <taxon>Planctomycetales</taxon>
        <taxon>Planctomycetaceae</taxon>
        <taxon>Maioricimonas</taxon>
    </lineage>
</organism>
<proteinExistence type="predicted"/>
<feature type="transmembrane region" description="Helical" evidence="1">
    <location>
        <begin position="12"/>
        <end position="33"/>
    </location>
</feature>
<keyword evidence="3" id="KW-1185">Reference proteome</keyword>
<dbReference type="EMBL" id="CP036275">
    <property type="protein sequence ID" value="QDU38466.1"/>
    <property type="molecule type" value="Genomic_DNA"/>
</dbReference>
<gene>
    <name evidence="2" type="ORF">Mal4_27940</name>
</gene>
<keyword evidence="1" id="KW-0472">Membrane</keyword>
<dbReference type="KEGG" id="mri:Mal4_27940"/>
<accession>A0A517Z7L7</accession>
<evidence type="ECO:0000256" key="1">
    <source>
        <dbReference type="SAM" id="Phobius"/>
    </source>
</evidence>
<keyword evidence="1" id="KW-0812">Transmembrane</keyword>